<feature type="transmembrane region" description="Helical" evidence="1">
    <location>
        <begin position="33"/>
        <end position="57"/>
    </location>
</feature>
<evidence type="ECO:0000256" key="1">
    <source>
        <dbReference type="SAM" id="Phobius"/>
    </source>
</evidence>
<keyword evidence="1" id="KW-1133">Transmembrane helix</keyword>
<dbReference type="Gene3D" id="3.30.700.10">
    <property type="entry name" value="Glycoprotein, Type 4 Pilin"/>
    <property type="match status" value="1"/>
</dbReference>
<dbReference type="EMBL" id="DTGZ01000174">
    <property type="protein sequence ID" value="HGV98461.1"/>
    <property type="molecule type" value="Genomic_DNA"/>
</dbReference>
<protein>
    <submittedName>
        <fullName evidence="2">Type II secretion system protein</fullName>
    </submittedName>
</protein>
<dbReference type="AlphaFoldDB" id="A0A7C4TIR0"/>
<dbReference type="NCBIfam" id="TIGR02532">
    <property type="entry name" value="IV_pilin_GFxxxE"/>
    <property type="match status" value="1"/>
</dbReference>
<dbReference type="Pfam" id="PF07963">
    <property type="entry name" value="N_methyl"/>
    <property type="match status" value="1"/>
</dbReference>
<accession>A0A7C4TIR0</accession>
<sequence length="201" mass="21989">MNEIVNCEPFTVNRSNKKLLTTDYWLLTTKKGFTLIELMVVIGIIGIVMLIAIPNFAGMQRSARIHAAAQEIAQDFRNIRERALAKGLNYEIGFNTNTLRHYAVTYTDLNGVVHSDTQKIASTTGGNIHFGHTNATGNPPEGNGPVPSDGIDFIGDVLRINNHGGASRGVVYITDGRETYAIGVNTLGKVRVYHYANGAWN</sequence>
<comment type="caution">
    <text evidence="2">The sequence shown here is derived from an EMBL/GenBank/DDBJ whole genome shotgun (WGS) entry which is preliminary data.</text>
</comment>
<gene>
    <name evidence="2" type="ORF">ENV60_09240</name>
</gene>
<keyword evidence="1" id="KW-0472">Membrane</keyword>
<dbReference type="PROSITE" id="PS00409">
    <property type="entry name" value="PROKAR_NTER_METHYL"/>
    <property type="match status" value="1"/>
</dbReference>
<evidence type="ECO:0000313" key="2">
    <source>
        <dbReference type="EMBL" id="HGV98461.1"/>
    </source>
</evidence>
<organism evidence="2">
    <name type="scientific">candidate division WOR-3 bacterium</name>
    <dbReference type="NCBI Taxonomy" id="2052148"/>
    <lineage>
        <taxon>Bacteria</taxon>
        <taxon>Bacteria division WOR-3</taxon>
    </lineage>
</organism>
<dbReference type="SUPFAM" id="SSF54523">
    <property type="entry name" value="Pili subunits"/>
    <property type="match status" value="1"/>
</dbReference>
<keyword evidence="1" id="KW-0812">Transmembrane</keyword>
<reference evidence="2" key="1">
    <citation type="journal article" date="2020" name="mSystems">
        <title>Genome- and Community-Level Interaction Insights into Carbon Utilization and Element Cycling Functions of Hydrothermarchaeota in Hydrothermal Sediment.</title>
        <authorList>
            <person name="Zhou Z."/>
            <person name="Liu Y."/>
            <person name="Xu W."/>
            <person name="Pan J."/>
            <person name="Luo Z.H."/>
            <person name="Li M."/>
        </authorList>
    </citation>
    <scope>NUCLEOTIDE SEQUENCE [LARGE SCALE GENOMIC DNA]</scope>
    <source>
        <strain evidence="2">SpSt-774</strain>
    </source>
</reference>
<dbReference type="PANTHER" id="PTHR30093">
    <property type="entry name" value="GENERAL SECRETION PATHWAY PROTEIN G"/>
    <property type="match status" value="1"/>
</dbReference>
<proteinExistence type="predicted"/>
<dbReference type="InterPro" id="IPR045584">
    <property type="entry name" value="Pilin-like"/>
</dbReference>
<name>A0A7C4TIR0_UNCW3</name>
<dbReference type="InterPro" id="IPR012902">
    <property type="entry name" value="N_methyl_site"/>
</dbReference>